<sequence>MDAKVSGITSGAANRSKVPEYLRILDQILHGLHEPSRSQHLKESRKGDVFVRESGGPSRLRSKILEAINPEILAMLQGERFSLESHLWVKKYEYPTDGSCPWAVYLHVICN</sequence>
<organism evidence="2 3">
    <name type="scientific">Colletotrichum cuscutae</name>
    <dbReference type="NCBI Taxonomy" id="1209917"/>
    <lineage>
        <taxon>Eukaryota</taxon>
        <taxon>Fungi</taxon>
        <taxon>Dikarya</taxon>
        <taxon>Ascomycota</taxon>
        <taxon>Pezizomycotina</taxon>
        <taxon>Sordariomycetes</taxon>
        <taxon>Hypocreomycetidae</taxon>
        <taxon>Glomerellales</taxon>
        <taxon>Glomerellaceae</taxon>
        <taxon>Colletotrichum</taxon>
        <taxon>Colletotrichum acutatum species complex</taxon>
    </lineage>
</organism>
<evidence type="ECO:0000256" key="1">
    <source>
        <dbReference type="SAM" id="MobiDB-lite"/>
    </source>
</evidence>
<dbReference type="AlphaFoldDB" id="A0AAI9TZD0"/>
<evidence type="ECO:0000313" key="3">
    <source>
        <dbReference type="Proteomes" id="UP001239213"/>
    </source>
</evidence>
<feature type="compositionally biased region" description="Basic and acidic residues" evidence="1">
    <location>
        <begin position="36"/>
        <end position="51"/>
    </location>
</feature>
<comment type="caution">
    <text evidence="2">The sequence shown here is derived from an EMBL/GenBank/DDBJ whole genome shotgun (WGS) entry which is preliminary data.</text>
</comment>
<name>A0AAI9TZD0_9PEZI</name>
<gene>
    <name evidence="2" type="ORF">CCUS01_02394</name>
</gene>
<protein>
    <submittedName>
        <fullName evidence="2">Uncharacterized protein</fullName>
    </submittedName>
</protein>
<evidence type="ECO:0000313" key="2">
    <source>
        <dbReference type="EMBL" id="KAK1446835.1"/>
    </source>
</evidence>
<reference evidence="2" key="1">
    <citation type="submission" date="2016-11" db="EMBL/GenBank/DDBJ databases">
        <title>The genome sequence of Colletotrichum cuscutae.</title>
        <authorList>
            <person name="Baroncelli R."/>
        </authorList>
    </citation>
    <scope>NUCLEOTIDE SEQUENCE</scope>
    <source>
        <strain evidence="2">IMI 304802</strain>
    </source>
</reference>
<proteinExistence type="predicted"/>
<feature type="region of interest" description="Disordered" evidence="1">
    <location>
        <begin position="36"/>
        <end position="55"/>
    </location>
</feature>
<keyword evidence="3" id="KW-1185">Reference proteome</keyword>
<dbReference type="EMBL" id="MPDP01000315">
    <property type="protein sequence ID" value="KAK1446835.1"/>
    <property type="molecule type" value="Genomic_DNA"/>
</dbReference>
<dbReference type="Proteomes" id="UP001239213">
    <property type="component" value="Unassembled WGS sequence"/>
</dbReference>
<accession>A0AAI9TZD0</accession>